<reference evidence="8 9" key="1">
    <citation type="submission" date="2023-05" db="EMBL/GenBank/DDBJ databases">
        <title>Gordonibacter KGMB12511T sp. nov., isolated from faeces of healthy Korean.</title>
        <authorList>
            <person name="Kim H.S."/>
            <person name="Kim J.-S."/>
            <person name="Suh M.K."/>
            <person name="Eom M.K."/>
            <person name="Do H.E."/>
            <person name="Lee J.-S."/>
        </authorList>
    </citation>
    <scope>NUCLEOTIDE SEQUENCE [LARGE SCALE GENOMIC DNA]</scope>
    <source>
        <strain evidence="8 9">KGMB12511</strain>
    </source>
</reference>
<feature type="transmembrane region" description="Helical" evidence="6">
    <location>
        <begin position="205"/>
        <end position="223"/>
    </location>
</feature>
<comment type="subcellular location">
    <subcellularLocation>
        <location evidence="1">Cell membrane</location>
        <topology evidence="1">Multi-pass membrane protein</topology>
    </subcellularLocation>
</comment>
<feature type="domain" description="ABC3 transporter permease C-terminal" evidence="7">
    <location>
        <begin position="64"/>
        <end position="184"/>
    </location>
</feature>
<evidence type="ECO:0000256" key="4">
    <source>
        <dbReference type="ARBA" id="ARBA00022989"/>
    </source>
</evidence>
<accession>A0ABT7DPU3</accession>
<feature type="transmembrane region" description="Helical" evidence="6">
    <location>
        <begin position="601"/>
        <end position="623"/>
    </location>
</feature>
<keyword evidence="5 6" id="KW-0472">Membrane</keyword>
<dbReference type="PANTHER" id="PTHR46795:SF3">
    <property type="entry name" value="ABC TRANSPORTER PERMEASE"/>
    <property type="match status" value="1"/>
</dbReference>
<sequence length="731" mass="79538">MLAKLAWRNVRRSVRDYAVYFVTLVFGVAVFYAFNSVQSQSILFDLADTASGSVFALTGQFLGMFSVLIACVLGFLVLYANGFLIRRRKQEFGTYLVLGMKPGQVSAIVLMETVAVGLVSLAVGLVLGLALSQGLSFVTAGLFNIQMTQYQFVFSFDGFMLTLICFVLIFAVTAVFNTLSIRRYKLIDLLSARAKNARYRVRNPWVSLVAFIAAVGILAWAYVTLIENGVLDFGPGFTRATVLMVLGTFLFFWSLAGFVIAVLERTRGVYFKGLVMFTTRQIASKVNTAFVSLSVVCVMLFFSLTVFSTGMGLARAFSGNIENGTLYDATLTANIYLNTGGTDDPEKLANMSEEDREYQKVADEKAAKIKADAEAYDWDMAAKLADGAPELWNQLVKQSAQIDAYVSADTSYGELMDRYQWDTGNENQNEAVHKQGVTLIAVSQFNTLAELTGRPTVEVGENNYAVNNTLDGMKGLAESLAKEGETVVAAGRELTSVGELRSQPLEDAAFVSSGAEVIVSDSVIADLRAQGQVPDASYLNLMYKVDRTEGDVLLEQLLAQVSPPSAEVAASGWAFGPNPWPVTLTFTAQEVLIQSSGMNLMISYLALYIGFMFLVATAAILAIQQLSETSDSLPRYRTLAEIGCDRRMIFRSLRTQTLVYFLVPLALAVCHTVCAVGIISETVTKQLGVSVLEPALLTGVFTAVIYGAYLLVTYFASKGIIRSSLGSKLLG</sequence>
<feature type="transmembrane region" description="Helical" evidence="6">
    <location>
        <begin position="695"/>
        <end position="716"/>
    </location>
</feature>
<evidence type="ECO:0000256" key="6">
    <source>
        <dbReference type="SAM" id="Phobius"/>
    </source>
</evidence>
<evidence type="ECO:0000313" key="8">
    <source>
        <dbReference type="EMBL" id="MDJ1651569.1"/>
    </source>
</evidence>
<evidence type="ECO:0000259" key="7">
    <source>
        <dbReference type="Pfam" id="PF02687"/>
    </source>
</evidence>
<feature type="transmembrane region" description="Helical" evidence="6">
    <location>
        <begin position="54"/>
        <end position="84"/>
    </location>
</feature>
<evidence type="ECO:0000256" key="3">
    <source>
        <dbReference type="ARBA" id="ARBA00022692"/>
    </source>
</evidence>
<dbReference type="EMBL" id="JASJEU010000024">
    <property type="protein sequence ID" value="MDJ1651569.1"/>
    <property type="molecule type" value="Genomic_DNA"/>
</dbReference>
<protein>
    <submittedName>
        <fullName evidence="8">ABC transporter permease</fullName>
    </submittedName>
</protein>
<feature type="transmembrane region" description="Helical" evidence="6">
    <location>
        <begin position="152"/>
        <end position="176"/>
    </location>
</feature>
<evidence type="ECO:0000256" key="1">
    <source>
        <dbReference type="ARBA" id="ARBA00004651"/>
    </source>
</evidence>
<keyword evidence="3 6" id="KW-0812">Transmembrane</keyword>
<dbReference type="Pfam" id="PF02687">
    <property type="entry name" value="FtsX"/>
    <property type="match status" value="1"/>
</dbReference>
<proteinExistence type="predicted"/>
<dbReference type="InterPro" id="IPR003838">
    <property type="entry name" value="ABC3_permease_C"/>
</dbReference>
<gene>
    <name evidence="8" type="ORF">QNJ86_12215</name>
</gene>
<feature type="transmembrane region" description="Helical" evidence="6">
    <location>
        <begin position="17"/>
        <end position="34"/>
    </location>
</feature>
<keyword evidence="4 6" id="KW-1133">Transmembrane helix</keyword>
<feature type="transmembrane region" description="Helical" evidence="6">
    <location>
        <begin position="105"/>
        <end position="132"/>
    </location>
</feature>
<keyword evidence="9" id="KW-1185">Reference proteome</keyword>
<evidence type="ECO:0000256" key="2">
    <source>
        <dbReference type="ARBA" id="ARBA00022475"/>
    </source>
</evidence>
<dbReference type="RefSeq" id="WP_283832916.1">
    <property type="nucleotide sequence ID" value="NZ_JASJEU010000024.1"/>
</dbReference>
<dbReference type="PANTHER" id="PTHR46795">
    <property type="entry name" value="ABC TRANSPORTER PERMEASE-RELATED-RELATED"/>
    <property type="match status" value="1"/>
</dbReference>
<feature type="transmembrane region" description="Helical" evidence="6">
    <location>
        <begin position="657"/>
        <end position="680"/>
    </location>
</feature>
<dbReference type="InterPro" id="IPR052536">
    <property type="entry name" value="ABC-4_Integral_Memb_Prot"/>
</dbReference>
<evidence type="ECO:0000313" key="9">
    <source>
        <dbReference type="Proteomes" id="UP001232750"/>
    </source>
</evidence>
<keyword evidence="2" id="KW-1003">Cell membrane</keyword>
<evidence type="ECO:0000256" key="5">
    <source>
        <dbReference type="ARBA" id="ARBA00023136"/>
    </source>
</evidence>
<dbReference type="Proteomes" id="UP001232750">
    <property type="component" value="Unassembled WGS sequence"/>
</dbReference>
<feature type="transmembrane region" description="Helical" evidence="6">
    <location>
        <begin position="284"/>
        <end position="307"/>
    </location>
</feature>
<name>A0ABT7DPU3_9ACTN</name>
<feature type="transmembrane region" description="Helical" evidence="6">
    <location>
        <begin position="243"/>
        <end position="263"/>
    </location>
</feature>
<comment type="caution">
    <text evidence="8">The sequence shown here is derived from an EMBL/GenBank/DDBJ whole genome shotgun (WGS) entry which is preliminary data.</text>
</comment>
<organism evidence="8 9">
    <name type="scientific">Gordonibacter faecis</name>
    <dbReference type="NCBI Taxonomy" id="3047475"/>
    <lineage>
        <taxon>Bacteria</taxon>
        <taxon>Bacillati</taxon>
        <taxon>Actinomycetota</taxon>
        <taxon>Coriobacteriia</taxon>
        <taxon>Eggerthellales</taxon>
        <taxon>Eggerthellaceae</taxon>
        <taxon>Gordonibacter</taxon>
    </lineage>
</organism>